<feature type="binding site" evidence="3">
    <location>
        <position position="74"/>
    </location>
    <ligand>
        <name>Cu cation</name>
        <dbReference type="ChEBI" id="CHEBI:23378"/>
    </ligand>
</feature>
<evidence type="ECO:0000256" key="3">
    <source>
        <dbReference type="PIRSR" id="PIRSR603782-1"/>
    </source>
</evidence>
<feature type="domain" description="Thioredoxin" evidence="5">
    <location>
        <begin position="32"/>
        <end position="193"/>
    </location>
</feature>
<name>A0A537L8L0_9BACT</name>
<organism evidence="6 7">
    <name type="scientific">Candidatus Segetimicrobium genomatis</name>
    <dbReference type="NCBI Taxonomy" id="2569760"/>
    <lineage>
        <taxon>Bacteria</taxon>
        <taxon>Bacillati</taxon>
        <taxon>Candidatus Sysuimicrobiota</taxon>
        <taxon>Candidatus Sysuimicrobiia</taxon>
        <taxon>Candidatus Sysuimicrobiales</taxon>
        <taxon>Candidatus Segetimicrobiaceae</taxon>
        <taxon>Candidatus Segetimicrobium</taxon>
    </lineage>
</organism>
<dbReference type="EMBL" id="VBAL01000045">
    <property type="protein sequence ID" value="TMJ04358.1"/>
    <property type="molecule type" value="Genomic_DNA"/>
</dbReference>
<protein>
    <submittedName>
        <fullName evidence="6">SCO family protein</fullName>
    </submittedName>
</protein>
<dbReference type="Gene3D" id="3.40.30.10">
    <property type="entry name" value="Glutaredoxin"/>
    <property type="match status" value="1"/>
</dbReference>
<dbReference type="Pfam" id="PF02630">
    <property type="entry name" value="SCO1-SenC"/>
    <property type="match status" value="1"/>
</dbReference>
<dbReference type="CDD" id="cd02968">
    <property type="entry name" value="SCO"/>
    <property type="match status" value="1"/>
</dbReference>
<dbReference type="GO" id="GO:0046872">
    <property type="term" value="F:metal ion binding"/>
    <property type="evidence" value="ECO:0007669"/>
    <property type="project" value="UniProtKB-KW"/>
</dbReference>
<comment type="similarity">
    <text evidence="1">Belongs to the SCO1/2 family.</text>
</comment>
<reference evidence="6 7" key="1">
    <citation type="journal article" date="2019" name="Nat. Microbiol.">
        <title>Mediterranean grassland soil C-N compound turnover is dependent on rainfall and depth, and is mediated by genomically divergent microorganisms.</title>
        <authorList>
            <person name="Diamond S."/>
            <person name="Andeer P.F."/>
            <person name="Li Z."/>
            <person name="Crits-Christoph A."/>
            <person name="Burstein D."/>
            <person name="Anantharaman K."/>
            <person name="Lane K.R."/>
            <person name="Thomas B.C."/>
            <person name="Pan C."/>
            <person name="Northen T.R."/>
            <person name="Banfield J.F."/>
        </authorList>
    </citation>
    <scope>NUCLEOTIDE SEQUENCE [LARGE SCALE GENOMIC DNA]</scope>
    <source>
        <strain evidence="6">NP_4</strain>
    </source>
</reference>
<dbReference type="InterPro" id="IPR036249">
    <property type="entry name" value="Thioredoxin-like_sf"/>
</dbReference>
<dbReference type="PANTHER" id="PTHR12151">
    <property type="entry name" value="ELECTRON TRANSPORT PROTIN SCO1/SENC FAMILY MEMBER"/>
    <property type="match status" value="1"/>
</dbReference>
<evidence type="ECO:0000256" key="1">
    <source>
        <dbReference type="ARBA" id="ARBA00010996"/>
    </source>
</evidence>
<dbReference type="PANTHER" id="PTHR12151:SF25">
    <property type="entry name" value="LINALOOL DEHYDRATASE_ISOMERASE DOMAIN-CONTAINING PROTEIN"/>
    <property type="match status" value="1"/>
</dbReference>
<feature type="binding site" evidence="3">
    <location>
        <position position="157"/>
    </location>
    <ligand>
        <name>Cu cation</name>
        <dbReference type="ChEBI" id="CHEBI:23378"/>
    </ligand>
</feature>
<keyword evidence="3" id="KW-0479">Metal-binding</keyword>
<keyword evidence="4" id="KW-1015">Disulfide bond</keyword>
<feature type="disulfide bond" description="Redox-active" evidence="4">
    <location>
        <begin position="70"/>
        <end position="74"/>
    </location>
</feature>
<comment type="caution">
    <text evidence="6">The sequence shown here is derived from an EMBL/GenBank/DDBJ whole genome shotgun (WGS) entry which is preliminary data.</text>
</comment>
<dbReference type="InterPro" id="IPR003782">
    <property type="entry name" value="SCO1/SenC"/>
</dbReference>
<accession>A0A537L8L0</accession>
<gene>
    <name evidence="6" type="ORF">E6H01_04305</name>
</gene>
<proteinExistence type="inferred from homology"/>
<dbReference type="Proteomes" id="UP000319353">
    <property type="component" value="Unassembled WGS sequence"/>
</dbReference>
<keyword evidence="2 3" id="KW-0186">Copper</keyword>
<evidence type="ECO:0000256" key="4">
    <source>
        <dbReference type="PIRSR" id="PIRSR603782-2"/>
    </source>
</evidence>
<dbReference type="PROSITE" id="PS51352">
    <property type="entry name" value="THIOREDOXIN_2"/>
    <property type="match status" value="1"/>
</dbReference>
<dbReference type="AlphaFoldDB" id="A0A537L8L0"/>
<evidence type="ECO:0000259" key="5">
    <source>
        <dbReference type="PROSITE" id="PS51352"/>
    </source>
</evidence>
<evidence type="ECO:0000313" key="6">
    <source>
        <dbReference type="EMBL" id="TMJ04358.1"/>
    </source>
</evidence>
<evidence type="ECO:0000256" key="2">
    <source>
        <dbReference type="ARBA" id="ARBA00023008"/>
    </source>
</evidence>
<sequence length="198" mass="21808">MKRWTEWGIIVLLLLALDQVGAAGAGGKYDRLPQIGLASDFTLTTHEGKRLSLHDLRGKIVVVTFIYTSCADICPLLTAKLVGLGPGLGADLGSRVAFVGITVDPERDTPPVLKRYAAEHGARVAWAFLTGTRAEIGEVARRYGVYYRKTPRGDVDHTFLTSLVDQNGILRVQYLGVRFDPEEFLRDLQSLVREARQG</sequence>
<dbReference type="SUPFAM" id="SSF52833">
    <property type="entry name" value="Thioredoxin-like"/>
    <property type="match status" value="1"/>
</dbReference>
<dbReference type="InterPro" id="IPR013766">
    <property type="entry name" value="Thioredoxin_domain"/>
</dbReference>
<evidence type="ECO:0000313" key="7">
    <source>
        <dbReference type="Proteomes" id="UP000319353"/>
    </source>
</evidence>
<feature type="binding site" evidence="3">
    <location>
        <position position="70"/>
    </location>
    <ligand>
        <name>Cu cation</name>
        <dbReference type="ChEBI" id="CHEBI:23378"/>
    </ligand>
</feature>